<dbReference type="Pfam" id="PF01757">
    <property type="entry name" value="Acyl_transf_3"/>
    <property type="match status" value="1"/>
</dbReference>
<sequence length="364" mass="39228">MLTSNATGGEFLERRNEALDGLRGYAALAVAVFHTVLGIDPALIARVQEQDYSSLAGVYDRLNWVVLRTFNGSVAVAIFFTLSGAVLFDSLRRVNGSPVKLSAVFLLRRFLRIYPALIVCLAVMTGAFVMFGIPVSMEGFIANALLHSFPINGATWTLAVEMLAAPAILVAFAGYLLGRETGLLLAGIAIALFLNIKGLAMGPIKVFWPYFLIGMLIPTRIGGAVARIMPRHSGWIIMIVLLYFSGPTTEKVCCGLLIASLYHGSSGALGDVLQRPEAVFLGRISYSFYLYNVMFLEIICSHLRGTAQATAFPLETGLVMSVVVIVLTIPVAYASMKWIEEPFNRLGRAARGTVAGAARGNALV</sequence>
<dbReference type="InterPro" id="IPR050879">
    <property type="entry name" value="Acyltransferase_3"/>
</dbReference>
<evidence type="ECO:0000256" key="1">
    <source>
        <dbReference type="SAM" id="Phobius"/>
    </source>
</evidence>
<keyword evidence="1" id="KW-0472">Membrane</keyword>
<dbReference type="PANTHER" id="PTHR23028">
    <property type="entry name" value="ACETYLTRANSFERASE"/>
    <property type="match status" value="1"/>
</dbReference>
<keyword evidence="1" id="KW-0812">Transmembrane</keyword>
<feature type="transmembrane region" description="Helical" evidence="1">
    <location>
        <begin position="183"/>
        <end position="201"/>
    </location>
</feature>
<proteinExistence type="predicted"/>
<feature type="transmembrane region" description="Helical" evidence="1">
    <location>
        <begin position="153"/>
        <end position="176"/>
    </location>
</feature>
<name>K8PE21_9BRAD</name>
<dbReference type="RefSeq" id="WP_002712626.1">
    <property type="nucleotide sequence ID" value="NZ_KB375281.1"/>
</dbReference>
<organism evidence="3 4">
    <name type="scientific">Afipia clevelandensis ATCC 49720</name>
    <dbReference type="NCBI Taxonomy" id="883079"/>
    <lineage>
        <taxon>Bacteria</taxon>
        <taxon>Pseudomonadati</taxon>
        <taxon>Pseudomonadota</taxon>
        <taxon>Alphaproteobacteria</taxon>
        <taxon>Hyphomicrobiales</taxon>
        <taxon>Nitrobacteraceae</taxon>
        <taxon>Afipia</taxon>
    </lineage>
</organism>
<accession>K8PE21</accession>
<feature type="transmembrane region" description="Helical" evidence="1">
    <location>
        <begin position="278"/>
        <end position="300"/>
    </location>
</feature>
<comment type="caution">
    <text evidence="3">The sequence shown here is derived from an EMBL/GenBank/DDBJ whole genome shotgun (WGS) entry which is preliminary data.</text>
</comment>
<evidence type="ECO:0000313" key="3">
    <source>
        <dbReference type="EMBL" id="EKS37810.1"/>
    </source>
</evidence>
<dbReference type="GO" id="GO:0016747">
    <property type="term" value="F:acyltransferase activity, transferring groups other than amino-acyl groups"/>
    <property type="evidence" value="ECO:0007669"/>
    <property type="project" value="InterPro"/>
</dbReference>
<evidence type="ECO:0000259" key="2">
    <source>
        <dbReference type="Pfam" id="PF01757"/>
    </source>
</evidence>
<feature type="transmembrane region" description="Helical" evidence="1">
    <location>
        <begin position="24"/>
        <end position="45"/>
    </location>
</feature>
<dbReference type="AlphaFoldDB" id="K8PE21"/>
<keyword evidence="1" id="KW-1133">Transmembrane helix</keyword>
<feature type="transmembrane region" description="Helical" evidence="1">
    <location>
        <begin position="65"/>
        <end position="88"/>
    </location>
</feature>
<dbReference type="Proteomes" id="UP000001095">
    <property type="component" value="Unassembled WGS sequence"/>
</dbReference>
<evidence type="ECO:0000313" key="4">
    <source>
        <dbReference type="Proteomes" id="UP000001095"/>
    </source>
</evidence>
<dbReference type="InterPro" id="IPR002656">
    <property type="entry name" value="Acyl_transf_3_dom"/>
</dbReference>
<dbReference type="PATRIC" id="fig|883079.3.peg.1783"/>
<feature type="transmembrane region" description="Helical" evidence="1">
    <location>
        <begin position="109"/>
        <end position="133"/>
    </location>
</feature>
<feature type="transmembrane region" description="Helical" evidence="1">
    <location>
        <begin position="207"/>
        <end position="228"/>
    </location>
</feature>
<feature type="transmembrane region" description="Helical" evidence="1">
    <location>
        <begin position="235"/>
        <end position="258"/>
    </location>
</feature>
<dbReference type="HOGENOM" id="CLU_005679_2_4_5"/>
<feature type="transmembrane region" description="Helical" evidence="1">
    <location>
        <begin position="312"/>
        <end position="333"/>
    </location>
</feature>
<gene>
    <name evidence="3" type="ORF">HMPREF9696_01760</name>
</gene>
<reference evidence="3 4" key="1">
    <citation type="submission" date="2012-04" db="EMBL/GenBank/DDBJ databases">
        <title>The Genome Sequence of Afipia clevelandensis ATCC 49720.</title>
        <authorList>
            <consortium name="The Broad Institute Genome Sequencing Platform"/>
            <person name="Earl A."/>
            <person name="Ward D."/>
            <person name="Feldgarden M."/>
            <person name="Gevers D."/>
            <person name="Huys G."/>
            <person name="Walker B."/>
            <person name="Young S.K."/>
            <person name="Zeng Q."/>
            <person name="Gargeya S."/>
            <person name="Fitzgerald M."/>
            <person name="Haas B."/>
            <person name="Abouelleil A."/>
            <person name="Alvarado L."/>
            <person name="Arachchi H.M."/>
            <person name="Berlin A."/>
            <person name="Chapman S.B."/>
            <person name="Goldberg J."/>
            <person name="Griggs A."/>
            <person name="Gujja S."/>
            <person name="Hansen M."/>
            <person name="Howarth C."/>
            <person name="Imamovic A."/>
            <person name="Larimer J."/>
            <person name="McCowen C."/>
            <person name="Montmayeur A."/>
            <person name="Murphy C."/>
            <person name="Neiman D."/>
            <person name="Pearson M."/>
            <person name="Priest M."/>
            <person name="Roberts A."/>
            <person name="Saif S."/>
            <person name="Shea T."/>
            <person name="Sisk P."/>
            <person name="Sykes S."/>
            <person name="Wortman J."/>
            <person name="Nusbaum C."/>
            <person name="Birren B."/>
        </authorList>
    </citation>
    <scope>NUCLEOTIDE SEQUENCE [LARGE SCALE GENOMIC DNA]</scope>
    <source>
        <strain evidence="3 4">ATCC 49720</strain>
    </source>
</reference>
<protein>
    <recommendedName>
        <fullName evidence="2">Acyltransferase 3 domain-containing protein</fullName>
    </recommendedName>
</protein>
<dbReference type="EMBL" id="AGWY01000007">
    <property type="protein sequence ID" value="EKS37810.1"/>
    <property type="molecule type" value="Genomic_DNA"/>
</dbReference>
<feature type="domain" description="Acyltransferase 3" evidence="2">
    <location>
        <begin position="17"/>
        <end position="334"/>
    </location>
</feature>
<keyword evidence="4" id="KW-1185">Reference proteome</keyword>